<dbReference type="RefSeq" id="WP_013970110.1">
    <property type="nucleotide sequence ID" value="NC_015732.1"/>
</dbReference>
<name>F8F142_GRAC1</name>
<feature type="transmembrane region" description="Helical" evidence="2">
    <location>
        <begin position="12"/>
        <end position="28"/>
    </location>
</feature>
<dbReference type="SUPFAM" id="SSF81606">
    <property type="entry name" value="PP2C-like"/>
    <property type="match status" value="1"/>
</dbReference>
<feature type="domain" description="PPM-type phosphatase" evidence="3">
    <location>
        <begin position="238"/>
        <end position="457"/>
    </location>
</feature>
<dbReference type="EMBL" id="CP002868">
    <property type="protein sequence ID" value="AEJ20832.1"/>
    <property type="molecule type" value="Genomic_DNA"/>
</dbReference>
<dbReference type="Pfam" id="PF07228">
    <property type="entry name" value="SpoIIE"/>
    <property type="match status" value="1"/>
</dbReference>
<dbReference type="GO" id="GO:0016791">
    <property type="term" value="F:phosphatase activity"/>
    <property type="evidence" value="ECO:0007669"/>
    <property type="project" value="TreeGrafter"/>
</dbReference>
<dbReference type="STRING" id="744872.Spica_2736"/>
<protein>
    <submittedName>
        <fullName evidence="4">Protein serine/threonine phosphatase</fullName>
    </submittedName>
</protein>
<evidence type="ECO:0000313" key="4">
    <source>
        <dbReference type="EMBL" id="AEJ20832.1"/>
    </source>
</evidence>
<evidence type="ECO:0000256" key="2">
    <source>
        <dbReference type="SAM" id="Phobius"/>
    </source>
</evidence>
<keyword evidence="2" id="KW-1133">Transmembrane helix</keyword>
<evidence type="ECO:0000256" key="1">
    <source>
        <dbReference type="ARBA" id="ARBA00022801"/>
    </source>
</evidence>
<dbReference type="InterPro" id="IPR001932">
    <property type="entry name" value="PPM-type_phosphatase-like_dom"/>
</dbReference>
<organism evidence="4 5">
    <name type="scientific">Gracilinema caldarium (strain ATCC 51460 / DSM 7334 / H1)</name>
    <name type="common">Treponema caldarium</name>
    <dbReference type="NCBI Taxonomy" id="744872"/>
    <lineage>
        <taxon>Bacteria</taxon>
        <taxon>Pseudomonadati</taxon>
        <taxon>Spirochaetota</taxon>
        <taxon>Spirochaetia</taxon>
        <taxon>Spirochaetales</taxon>
        <taxon>Breznakiellaceae</taxon>
        <taxon>Gracilinema</taxon>
    </lineage>
</organism>
<dbReference type="Proteomes" id="UP000000503">
    <property type="component" value="Chromosome"/>
</dbReference>
<dbReference type="InterPro" id="IPR036457">
    <property type="entry name" value="PPM-type-like_dom_sf"/>
</dbReference>
<sequence length="459" mass="52225">MYRSIAKTFETTILVISMVVFAVATPILSRELPFWGLMLVAGTVFVLVRFFYDYINQRIQGLIKDWFYNRGDTRLLVHFVDRLRFCFTIGDLISAFREILEKHADSTIMFMEMTKRYMVYNSPTIIGMDQHVFDELVRHYESWKDGIYFFDDNLDLVSNHRIGRGFFLVSGNLHCYVFMRFVRNIDKEIFPEIFAEYANFLKRNETIEKMFAIAAVSKEWSMVAETQRAFLPKKLPEIPKVELASYFKPLVNVSGDYYDVLPIDTDRTLLLLGDVSGKGLAAALIMGIVVNTIRIMEKKDELEQVVRTVDGAIKGMKLQDKYTVLFLGLLDTQKMELSYINASMADPLIISETKAGRQIRRLGSNCSVIGILDLDSVGVDTVKLLPGDVILMASDGVSEVSNEQGEMLGDTEGWIDFVVEESRCSAQEFVQKLSDLVITHASGTKLRDDVTVLVAKVQE</sequence>
<accession>F8F142</accession>
<keyword evidence="2" id="KW-0472">Membrane</keyword>
<dbReference type="SMART" id="SM00331">
    <property type="entry name" value="PP2C_SIG"/>
    <property type="match status" value="1"/>
</dbReference>
<dbReference type="AlphaFoldDB" id="F8F142"/>
<reference evidence="5" key="1">
    <citation type="journal article" date="2013" name="Stand. Genomic Sci.">
        <title>Genome sequence of the thermophilic fresh-water bacterium Spirochaeta caldaria type strain (H1(T)), reclassification of Spirochaeta caldaria, Spirochaeta stenostrepta, and Spirochaeta zuelzerae in the genus Treponema as Treponema caldaria comb. nov., Treponema stenostrepta comb. nov., and Treponema zuelzerae comb. nov., and emendation of the genus Treponema.</title>
        <authorList>
            <person name="Abt B."/>
            <person name="Goker M."/>
            <person name="Scheuner C."/>
            <person name="Han C."/>
            <person name="Lu M."/>
            <person name="Misra M."/>
            <person name="Lapidus A."/>
            <person name="Nolan M."/>
            <person name="Lucas S."/>
            <person name="Hammon N."/>
            <person name="Deshpande S."/>
            <person name="Cheng J.F."/>
            <person name="Tapia R."/>
            <person name="Goodwin L.A."/>
            <person name="Pitluck S."/>
            <person name="Liolios K."/>
            <person name="Pagani I."/>
            <person name="Ivanova N."/>
            <person name="Mavromatis K."/>
            <person name="Mikhailova N."/>
            <person name="Huntemann M."/>
            <person name="Pati A."/>
            <person name="Chen A."/>
            <person name="Palaniappan K."/>
            <person name="Land M."/>
            <person name="Hauser L."/>
            <person name="Jeffries C.D."/>
            <person name="Rohde M."/>
            <person name="Spring S."/>
            <person name="Gronow S."/>
            <person name="Detter J.C."/>
            <person name="Bristow J."/>
            <person name="Eisen J.A."/>
            <person name="Markowitz V."/>
            <person name="Hugenholtz P."/>
            <person name="Kyrpides N.C."/>
            <person name="Woyke T."/>
            <person name="Klenk H.P."/>
        </authorList>
    </citation>
    <scope>NUCLEOTIDE SEQUENCE</scope>
    <source>
        <strain evidence="5">ATCC 51460 / DSM 7334 / H1</strain>
    </source>
</reference>
<evidence type="ECO:0000259" key="3">
    <source>
        <dbReference type="SMART" id="SM00331"/>
    </source>
</evidence>
<dbReference type="KEGG" id="scd:Spica_2736"/>
<dbReference type="InterPro" id="IPR052016">
    <property type="entry name" value="Bact_Sigma-Reg"/>
</dbReference>
<gene>
    <name evidence="4" type="ordered locus">Spica_2736</name>
</gene>
<keyword evidence="5" id="KW-1185">Reference proteome</keyword>
<feature type="transmembrane region" description="Helical" evidence="2">
    <location>
        <begin position="34"/>
        <end position="52"/>
    </location>
</feature>
<dbReference type="Gene3D" id="3.60.40.10">
    <property type="entry name" value="PPM-type phosphatase domain"/>
    <property type="match status" value="1"/>
</dbReference>
<keyword evidence="2" id="KW-0812">Transmembrane</keyword>
<dbReference type="PANTHER" id="PTHR43156:SF2">
    <property type="entry name" value="STAGE II SPORULATION PROTEIN E"/>
    <property type="match status" value="1"/>
</dbReference>
<dbReference type="OrthoDB" id="336577at2"/>
<dbReference type="PANTHER" id="PTHR43156">
    <property type="entry name" value="STAGE II SPORULATION PROTEIN E-RELATED"/>
    <property type="match status" value="1"/>
</dbReference>
<keyword evidence="1" id="KW-0378">Hydrolase</keyword>
<proteinExistence type="predicted"/>
<dbReference type="HOGENOM" id="CLU_564906_0_0_12"/>
<dbReference type="eggNOG" id="COG2208">
    <property type="taxonomic scope" value="Bacteria"/>
</dbReference>
<evidence type="ECO:0000313" key="5">
    <source>
        <dbReference type="Proteomes" id="UP000000503"/>
    </source>
</evidence>